<name>A0A0G0A9D4_9BACT</name>
<dbReference type="EMBL" id="LBOZ01000002">
    <property type="protein sequence ID" value="KKP47946.1"/>
    <property type="molecule type" value="Genomic_DNA"/>
</dbReference>
<dbReference type="Proteomes" id="UP000033995">
    <property type="component" value="Unassembled WGS sequence"/>
</dbReference>
<proteinExistence type="predicted"/>
<evidence type="ECO:0000313" key="2">
    <source>
        <dbReference type="Proteomes" id="UP000033995"/>
    </source>
</evidence>
<comment type="caution">
    <text evidence="1">The sequence shown here is derived from an EMBL/GenBank/DDBJ whole genome shotgun (WGS) entry which is preliminary data.</text>
</comment>
<organism evidence="1 2">
    <name type="scientific">Candidatus Woesebacteria bacterium GW2011_GWA2_33_28</name>
    <dbReference type="NCBI Taxonomy" id="1618561"/>
    <lineage>
        <taxon>Bacteria</taxon>
        <taxon>Candidatus Woeseibacteriota</taxon>
    </lineage>
</organism>
<evidence type="ECO:0000313" key="1">
    <source>
        <dbReference type="EMBL" id="KKP47946.1"/>
    </source>
</evidence>
<dbReference type="AlphaFoldDB" id="A0A0G0A9D4"/>
<sequence>MTENKTTNLYRGAKRTREELINFLMQLGRLGQLQGKSTEWRNLEDYIVANNEPADWLADEEIEIDRLLKEDL</sequence>
<accession>A0A0G0A9D4</accession>
<gene>
    <name evidence="1" type="ORF">UR38_C0002G0049</name>
</gene>
<protein>
    <submittedName>
        <fullName evidence="1">Uncharacterized protein</fullName>
    </submittedName>
</protein>
<reference evidence="1 2" key="1">
    <citation type="journal article" date="2015" name="Nature">
        <title>rRNA introns, odd ribosomes, and small enigmatic genomes across a large radiation of phyla.</title>
        <authorList>
            <person name="Brown C.T."/>
            <person name="Hug L.A."/>
            <person name="Thomas B.C."/>
            <person name="Sharon I."/>
            <person name="Castelle C.J."/>
            <person name="Singh A."/>
            <person name="Wilkins M.J."/>
            <person name="Williams K.H."/>
            <person name="Banfield J.F."/>
        </authorList>
    </citation>
    <scope>NUCLEOTIDE SEQUENCE [LARGE SCALE GENOMIC DNA]</scope>
</reference>